<dbReference type="InterPro" id="IPR014818">
    <property type="entry name" value="Phage/plasmid_primase_P4_C"/>
</dbReference>
<dbReference type="EMBL" id="VDEQ01000033">
    <property type="protein sequence ID" value="MQS34731.1"/>
    <property type="molecule type" value="Genomic_DNA"/>
</dbReference>
<proteinExistence type="predicted"/>
<name>A0ABW9NN32_9ACTN</name>
<evidence type="ECO:0000313" key="4">
    <source>
        <dbReference type="Proteomes" id="UP000460558"/>
    </source>
</evidence>
<sequence>MSLPGPGRKHPLGVSGKLSQNPPAEPAVARGLLPDLLADRGNAKLFVKLYASDYRHVTGLGWYRWTGHRWQSDDDDTVLWAAGEMAESLVESDPAGRHTNAALRRALSTSGMNALLMQARSA</sequence>
<evidence type="ECO:0000313" key="3">
    <source>
        <dbReference type="EMBL" id="MQS34731.1"/>
    </source>
</evidence>
<dbReference type="Pfam" id="PF08706">
    <property type="entry name" value="D5_N"/>
    <property type="match status" value="1"/>
</dbReference>
<protein>
    <submittedName>
        <fullName evidence="3">DNA primase</fullName>
    </submittedName>
</protein>
<gene>
    <name evidence="3" type="ORF">FFZ77_03575</name>
</gene>
<feature type="region of interest" description="Disordered" evidence="1">
    <location>
        <begin position="1"/>
        <end position="26"/>
    </location>
</feature>
<dbReference type="Proteomes" id="UP000460558">
    <property type="component" value="Unassembled WGS sequence"/>
</dbReference>
<feature type="domain" description="Bacteriophage/plasmid primase P4 C-terminal" evidence="2">
    <location>
        <begin position="43"/>
        <end position="121"/>
    </location>
</feature>
<evidence type="ECO:0000256" key="1">
    <source>
        <dbReference type="SAM" id="MobiDB-lite"/>
    </source>
</evidence>
<organism evidence="3 4">
    <name type="scientific">Streptomyces katsurahamanus</name>
    <dbReference type="NCBI Taxonomy" id="2577098"/>
    <lineage>
        <taxon>Bacteria</taxon>
        <taxon>Bacillati</taxon>
        <taxon>Actinomycetota</taxon>
        <taxon>Actinomycetes</taxon>
        <taxon>Kitasatosporales</taxon>
        <taxon>Streptomycetaceae</taxon>
        <taxon>Streptomyces</taxon>
    </lineage>
</organism>
<evidence type="ECO:0000259" key="2">
    <source>
        <dbReference type="Pfam" id="PF08706"/>
    </source>
</evidence>
<keyword evidence="4" id="KW-1185">Reference proteome</keyword>
<reference evidence="3 4" key="1">
    <citation type="submission" date="2019-06" db="EMBL/GenBank/DDBJ databases">
        <title>Comparative genomics and metabolomics analyses of clavulanic acid producing Streptomyces species provides insight into specialized metabolism and evolution of beta-lactam biosynthetic gene clusters.</title>
        <authorList>
            <person name="Moore M.A."/>
            <person name="Cruz-Morales P."/>
            <person name="Barona Gomez F."/>
            <person name="Kapil T."/>
        </authorList>
    </citation>
    <scope>NUCLEOTIDE SEQUENCE [LARGE SCALE GENOMIC DNA]</scope>
    <source>
        <strain evidence="3 4">T-272</strain>
    </source>
</reference>
<comment type="caution">
    <text evidence="3">The sequence shown here is derived from an EMBL/GenBank/DDBJ whole genome shotgun (WGS) entry which is preliminary data.</text>
</comment>
<accession>A0ABW9NN32</accession>
<feature type="non-terminal residue" evidence="3">
    <location>
        <position position="122"/>
    </location>
</feature>